<name>A0A517LHJ0_9PEZI</name>
<dbReference type="STRING" id="50376.A0A517LHJ0"/>
<protein>
    <recommendedName>
        <fullName evidence="2">AB hydrolase-1 domain-containing protein</fullName>
    </recommendedName>
</protein>
<dbReference type="PANTHER" id="PTHR43798:SF33">
    <property type="entry name" value="HYDROLASE, PUTATIVE (AFU_ORTHOLOGUE AFUA_2G14860)-RELATED"/>
    <property type="match status" value="1"/>
</dbReference>
<dbReference type="InterPro" id="IPR000073">
    <property type="entry name" value="AB_hydrolase_1"/>
</dbReference>
<feature type="compositionally biased region" description="Low complexity" evidence="1">
    <location>
        <begin position="18"/>
        <end position="29"/>
    </location>
</feature>
<organism evidence="3 4">
    <name type="scientific">Venturia effusa</name>
    <dbReference type="NCBI Taxonomy" id="50376"/>
    <lineage>
        <taxon>Eukaryota</taxon>
        <taxon>Fungi</taxon>
        <taxon>Dikarya</taxon>
        <taxon>Ascomycota</taxon>
        <taxon>Pezizomycotina</taxon>
        <taxon>Dothideomycetes</taxon>
        <taxon>Pleosporomycetidae</taxon>
        <taxon>Venturiales</taxon>
        <taxon>Venturiaceae</taxon>
        <taxon>Venturia</taxon>
    </lineage>
</organism>
<dbReference type="PANTHER" id="PTHR43798">
    <property type="entry name" value="MONOACYLGLYCEROL LIPASE"/>
    <property type="match status" value="1"/>
</dbReference>
<evidence type="ECO:0000313" key="4">
    <source>
        <dbReference type="Proteomes" id="UP000316270"/>
    </source>
</evidence>
<dbReference type="InterPro" id="IPR050266">
    <property type="entry name" value="AB_hydrolase_sf"/>
</dbReference>
<feature type="compositionally biased region" description="Polar residues" evidence="1">
    <location>
        <begin position="1"/>
        <end position="11"/>
    </location>
</feature>
<evidence type="ECO:0000259" key="2">
    <source>
        <dbReference type="Pfam" id="PF00561"/>
    </source>
</evidence>
<dbReference type="EMBL" id="CP042196">
    <property type="protein sequence ID" value="QDS75046.1"/>
    <property type="molecule type" value="Genomic_DNA"/>
</dbReference>
<dbReference type="InterPro" id="IPR029058">
    <property type="entry name" value="AB_hydrolase_fold"/>
</dbReference>
<dbReference type="AlphaFoldDB" id="A0A517LHJ0"/>
<gene>
    <name evidence="3" type="ORF">FKW77_006273</name>
</gene>
<proteinExistence type="predicted"/>
<dbReference type="GO" id="GO:0016020">
    <property type="term" value="C:membrane"/>
    <property type="evidence" value="ECO:0007669"/>
    <property type="project" value="TreeGrafter"/>
</dbReference>
<dbReference type="Proteomes" id="UP000316270">
    <property type="component" value="Chromosome 12"/>
</dbReference>
<keyword evidence="4" id="KW-1185">Reference proteome</keyword>
<dbReference type="SUPFAM" id="SSF53474">
    <property type="entry name" value="alpha/beta-Hydrolases"/>
    <property type="match status" value="1"/>
</dbReference>
<accession>A0A517LHJ0</accession>
<dbReference type="OrthoDB" id="8119704at2759"/>
<feature type="domain" description="AB hydrolase-1" evidence="2">
    <location>
        <begin position="32"/>
        <end position="128"/>
    </location>
</feature>
<reference evidence="3 4" key="1">
    <citation type="submission" date="2019-07" db="EMBL/GenBank/DDBJ databases">
        <title>Finished genome of Venturia effusa.</title>
        <authorList>
            <person name="Young C.A."/>
            <person name="Cox M.P."/>
            <person name="Ganley A.R.D."/>
            <person name="David W.J."/>
        </authorList>
    </citation>
    <scope>NUCLEOTIDE SEQUENCE [LARGE SCALE GENOMIC DNA]</scope>
    <source>
        <strain evidence="4">albino</strain>
    </source>
</reference>
<dbReference type="Pfam" id="PF00561">
    <property type="entry name" value="Abhydrolase_1"/>
    <property type="match status" value="1"/>
</dbReference>
<feature type="region of interest" description="Disordered" evidence="1">
    <location>
        <begin position="1"/>
        <end position="29"/>
    </location>
</feature>
<dbReference type="Gene3D" id="3.40.50.1820">
    <property type="entry name" value="alpha/beta hydrolase"/>
    <property type="match status" value="1"/>
</dbReference>
<evidence type="ECO:0000313" key="3">
    <source>
        <dbReference type="EMBL" id="QDS75046.1"/>
    </source>
</evidence>
<sequence>MASSSATSSEQPIPLSYTTHTPPHPTTTTTTPIIFLHGLETSSLEYTHVLPFLTENYTIHLIDLPGHSTSKHIPFTLPTAIAGLKHHITTKTPQQKAHLVGLSLGGFIALKFCQGHPEMVTSLFSTGCAPFSRGGVRKWIMEHPSLLANFQLGINRYLPISESMFWAPMGVAPFPELREVMRANSSYDLLVAGYSACNSVSLEDLEGIGGVRVAIVAGARRDDVEGTREAGRVLRRVNEESRAFVVREAVHLWDLQFPELFAEGVRAWVEGREMPKEFEVLE</sequence>
<evidence type="ECO:0000256" key="1">
    <source>
        <dbReference type="SAM" id="MobiDB-lite"/>
    </source>
</evidence>